<dbReference type="Gene3D" id="1.10.8.10">
    <property type="entry name" value="DNA helicase RuvA subunit, C-terminal domain"/>
    <property type="match status" value="1"/>
</dbReference>
<dbReference type="SMART" id="SM00580">
    <property type="entry name" value="PUG"/>
    <property type="match status" value="1"/>
</dbReference>
<dbReference type="Pfam" id="PF24560">
    <property type="entry name" value="zf-C2H2_OTU1_C"/>
    <property type="match status" value="1"/>
</dbReference>
<dbReference type="SUPFAM" id="SSF46934">
    <property type="entry name" value="UBA-like"/>
    <property type="match status" value="1"/>
</dbReference>
<dbReference type="InterPro" id="IPR013087">
    <property type="entry name" value="Znf_C2H2_type"/>
</dbReference>
<dbReference type="InterPro" id="IPR036339">
    <property type="entry name" value="PUB-like_dom_sf"/>
</dbReference>
<reference evidence="3" key="1">
    <citation type="submission" date="2019-08" db="EMBL/GenBank/DDBJ databases">
        <title>Reference gene set and small RNA set construction with multiple tissues from Davidia involucrata Baill.</title>
        <authorList>
            <person name="Yang H."/>
            <person name="Zhou C."/>
            <person name="Li G."/>
            <person name="Wang J."/>
            <person name="Gao P."/>
            <person name="Wang M."/>
            <person name="Wang R."/>
            <person name="Zhao Y."/>
        </authorList>
    </citation>
    <scope>NUCLEOTIDE SEQUENCE</scope>
    <source>
        <tissue evidence="3">Mixed with DoveR01_LX</tissue>
    </source>
</reference>
<feature type="region of interest" description="Disordered" evidence="1">
    <location>
        <begin position="85"/>
        <end position="110"/>
    </location>
</feature>
<dbReference type="InterPro" id="IPR057766">
    <property type="entry name" value="Znf-C2H2_OTU1-like_C"/>
</dbReference>
<feature type="region of interest" description="Disordered" evidence="1">
    <location>
        <begin position="262"/>
        <end position="292"/>
    </location>
</feature>
<keyword evidence="3" id="KW-0378">Hydrolase</keyword>
<dbReference type="PANTHER" id="PTHR46713">
    <property type="entry name" value="F13M7.16 PROTEIN"/>
    <property type="match status" value="1"/>
</dbReference>
<dbReference type="AlphaFoldDB" id="A0A5B7BDK3"/>
<feature type="region of interest" description="Disordered" evidence="1">
    <location>
        <begin position="193"/>
        <end position="214"/>
    </location>
</feature>
<proteinExistence type="predicted"/>
<evidence type="ECO:0000259" key="2">
    <source>
        <dbReference type="PROSITE" id="PS50030"/>
    </source>
</evidence>
<accession>A0A5B7BDK3</accession>
<dbReference type="CDD" id="cd14290">
    <property type="entry name" value="UBA_PUB_plant"/>
    <property type="match status" value="1"/>
</dbReference>
<dbReference type="EC" id="3.4.19.12" evidence="3"/>
<dbReference type="SMART" id="SM00165">
    <property type="entry name" value="UBA"/>
    <property type="match status" value="1"/>
</dbReference>
<dbReference type="GO" id="GO:0004843">
    <property type="term" value="F:cysteine-type deubiquitinase activity"/>
    <property type="evidence" value="ECO:0007669"/>
    <property type="project" value="UniProtKB-EC"/>
</dbReference>
<sequence length="415" mass="46620">MAGVSLKCGDCGTLLKSVEEAQEHAELTSHSNFSESTEAVLNLVCSSCGKPCRSKTESDLHTKRTGHSEFVDKTSEAAKPISLEVPKNSKADVDMEDAGDASTSSQSEEMVIPEVDQKLLAELEAMGFPKARATRALHYSGNVSLEAAVNWVVEHENDSNIDQMPLVPANAKVEAPKPSLTPEEMKIKAQELRERARKKKEEEEKQKEREREKERIRVGKELLEAKRIEEENERKRILALRKAEKEEERRAREKIRQKLEEDKAERRRKLGLPQEDPAAVKPSAPVVEEKKSTLPIRPATKAEQMRECLRSLKQNHKDDDAKVKTAFNTLLTYAKNVATNPNEEKFRKIRLSNATFQARVGALKEGIEFLELCGFEKIEGGEFLFLPRDKVDIGVLHSAGTELNNAINNPFFGVL</sequence>
<dbReference type="PANTHER" id="PTHR46713:SF1">
    <property type="entry name" value="F13M7.16 PROTEIN"/>
    <property type="match status" value="1"/>
</dbReference>
<name>A0A5B7BDK3_DAVIN</name>
<dbReference type="CDD" id="cd10461">
    <property type="entry name" value="PUB_UBA_plant"/>
    <property type="match status" value="1"/>
</dbReference>
<dbReference type="InterPro" id="IPR009060">
    <property type="entry name" value="UBA-like_sf"/>
</dbReference>
<dbReference type="Gene3D" id="1.20.58.2190">
    <property type="match status" value="1"/>
</dbReference>
<dbReference type="EMBL" id="GHES01035995">
    <property type="protein sequence ID" value="MPA66554.1"/>
    <property type="molecule type" value="Transcribed_RNA"/>
</dbReference>
<dbReference type="SUPFAM" id="SSF143503">
    <property type="entry name" value="PUG domain-like"/>
    <property type="match status" value="1"/>
</dbReference>
<feature type="domain" description="UBA" evidence="2">
    <location>
        <begin position="114"/>
        <end position="155"/>
    </location>
</feature>
<dbReference type="Pfam" id="PF22562">
    <property type="entry name" value="UBA_7"/>
    <property type="match status" value="1"/>
</dbReference>
<dbReference type="InterPro" id="IPR015940">
    <property type="entry name" value="UBA"/>
</dbReference>
<dbReference type="PROSITE" id="PS00028">
    <property type="entry name" value="ZINC_FINGER_C2H2_1"/>
    <property type="match status" value="2"/>
</dbReference>
<organism evidence="3">
    <name type="scientific">Davidia involucrata</name>
    <name type="common">Dove tree</name>
    <dbReference type="NCBI Taxonomy" id="16924"/>
    <lineage>
        <taxon>Eukaryota</taxon>
        <taxon>Viridiplantae</taxon>
        <taxon>Streptophyta</taxon>
        <taxon>Embryophyta</taxon>
        <taxon>Tracheophyta</taxon>
        <taxon>Spermatophyta</taxon>
        <taxon>Magnoliopsida</taxon>
        <taxon>eudicotyledons</taxon>
        <taxon>Gunneridae</taxon>
        <taxon>Pentapetalae</taxon>
        <taxon>asterids</taxon>
        <taxon>Cornales</taxon>
        <taxon>Nyssaceae</taxon>
        <taxon>Davidia</taxon>
    </lineage>
</organism>
<gene>
    <name evidence="3" type="ORF">Din_035995</name>
</gene>
<evidence type="ECO:0000313" key="3">
    <source>
        <dbReference type="EMBL" id="MPA66554.1"/>
    </source>
</evidence>
<evidence type="ECO:0000256" key="1">
    <source>
        <dbReference type="SAM" id="MobiDB-lite"/>
    </source>
</evidence>
<dbReference type="InterPro" id="IPR018997">
    <property type="entry name" value="PUB_domain"/>
</dbReference>
<dbReference type="Pfam" id="PF09409">
    <property type="entry name" value="PUB"/>
    <property type="match status" value="1"/>
</dbReference>
<dbReference type="PROSITE" id="PS50030">
    <property type="entry name" value="UBA"/>
    <property type="match status" value="1"/>
</dbReference>
<protein>
    <submittedName>
        <fullName evidence="3">Putative UBX domain-containing protein 4</fullName>
        <ecNumber evidence="3">3.4.19.12</ecNumber>
    </submittedName>
</protein>